<keyword evidence="1" id="KW-0812">Transmembrane</keyword>
<evidence type="ECO:0000313" key="2">
    <source>
        <dbReference type="EMBL" id="SDP52317.1"/>
    </source>
</evidence>
<protein>
    <submittedName>
        <fullName evidence="2">Uncharacterized protein</fullName>
    </submittedName>
</protein>
<reference evidence="3" key="1">
    <citation type="submission" date="2016-10" db="EMBL/GenBank/DDBJ databases">
        <authorList>
            <person name="Varghese N."/>
            <person name="Submissions S."/>
        </authorList>
    </citation>
    <scope>NUCLEOTIDE SEQUENCE [LARGE SCALE GENOMIC DNA]</scope>
    <source>
        <strain evidence="3">IBRC-M10078</strain>
    </source>
</reference>
<gene>
    <name evidence="2" type="ORF">SAMN05216565_103463</name>
</gene>
<dbReference type="RefSeq" id="WP_175490240.1">
    <property type="nucleotide sequence ID" value="NZ_FNJU01000003.1"/>
</dbReference>
<keyword evidence="1" id="KW-1133">Transmembrane helix</keyword>
<proteinExistence type="predicted"/>
<dbReference type="EMBL" id="FNJU01000003">
    <property type="protein sequence ID" value="SDP52317.1"/>
    <property type="molecule type" value="Genomic_DNA"/>
</dbReference>
<feature type="transmembrane region" description="Helical" evidence="1">
    <location>
        <begin position="33"/>
        <end position="53"/>
    </location>
</feature>
<dbReference type="Proteomes" id="UP000199159">
    <property type="component" value="Unassembled WGS sequence"/>
</dbReference>
<evidence type="ECO:0000256" key="1">
    <source>
        <dbReference type="SAM" id="Phobius"/>
    </source>
</evidence>
<keyword evidence="3" id="KW-1185">Reference proteome</keyword>
<dbReference type="AlphaFoldDB" id="A0A1H0TE62"/>
<accession>A0A1H0TE62</accession>
<name>A0A1H0TE62_9BACI</name>
<evidence type="ECO:0000313" key="3">
    <source>
        <dbReference type="Proteomes" id="UP000199159"/>
    </source>
</evidence>
<keyword evidence="1" id="KW-0472">Membrane</keyword>
<organism evidence="2 3">
    <name type="scientific">Litchfieldia salsa</name>
    <dbReference type="NCBI Taxonomy" id="930152"/>
    <lineage>
        <taxon>Bacteria</taxon>
        <taxon>Bacillati</taxon>
        <taxon>Bacillota</taxon>
        <taxon>Bacilli</taxon>
        <taxon>Bacillales</taxon>
        <taxon>Bacillaceae</taxon>
        <taxon>Litchfieldia</taxon>
    </lineage>
</organism>
<sequence>MNRGLLELQHSKQTKKTLDLIDGPLFDLWLKKITNGLFTTCMVIAIPLFFYLFSWIF</sequence>